<evidence type="ECO:0000313" key="5">
    <source>
        <dbReference type="Proteomes" id="UP000639772"/>
    </source>
</evidence>
<dbReference type="Gene3D" id="3.30.559.10">
    <property type="entry name" value="Chloramphenicol acetyltransferase-like domain"/>
    <property type="match status" value="1"/>
</dbReference>
<dbReference type="AlphaFoldDB" id="A0A835UGQ7"/>
<dbReference type="OrthoDB" id="444127at2759"/>
<evidence type="ECO:0000256" key="2">
    <source>
        <dbReference type="ARBA" id="ARBA00022679"/>
    </source>
</evidence>
<protein>
    <submittedName>
        <fullName evidence="4">Uncharacterized protein</fullName>
    </submittedName>
</protein>
<dbReference type="EMBL" id="JADCNM010000011">
    <property type="protein sequence ID" value="KAG0462474.1"/>
    <property type="molecule type" value="Genomic_DNA"/>
</dbReference>
<dbReference type="PANTHER" id="PTHR31642:SF318">
    <property type="entry name" value="OMEGA-HYDROXYPALMITATE O-FERULOYL TRANSFERASE"/>
    <property type="match status" value="1"/>
</dbReference>
<reference evidence="4 5" key="1">
    <citation type="journal article" date="2020" name="Nat. Food">
        <title>A phased Vanilla planifolia genome enables genetic improvement of flavour and production.</title>
        <authorList>
            <person name="Hasing T."/>
            <person name="Tang H."/>
            <person name="Brym M."/>
            <person name="Khazi F."/>
            <person name="Huang T."/>
            <person name="Chambers A.H."/>
        </authorList>
    </citation>
    <scope>NUCLEOTIDE SEQUENCE [LARGE SCALE GENOMIC DNA]</scope>
    <source>
        <tissue evidence="4">Leaf</tissue>
    </source>
</reference>
<gene>
    <name evidence="4" type="ORF">HPP92_020950</name>
</gene>
<sequence>MAQENGKENFLKSMNVIRSPPLTLHPSVSVPNGTTYFLSNLDQNLVVTMKTLYCFPSTDRRSREDSAEVLRSSLQKVLTYFYPFDGRLAVGTDGKLVVLMDGGGVPFVEAEAEVELRHRATSPSFWESCSESSFTIPDSKPPRSTAVDHTVDQDEVRWLRARHDDEPRRR</sequence>
<evidence type="ECO:0000313" key="4">
    <source>
        <dbReference type="EMBL" id="KAG0462474.1"/>
    </source>
</evidence>
<proteinExistence type="inferred from homology"/>
<dbReference type="InterPro" id="IPR050317">
    <property type="entry name" value="Plant_Fungal_Acyltransferase"/>
</dbReference>
<evidence type="ECO:0000256" key="1">
    <source>
        <dbReference type="ARBA" id="ARBA00009861"/>
    </source>
</evidence>
<dbReference type="Pfam" id="PF02458">
    <property type="entry name" value="Transferase"/>
    <property type="match status" value="1"/>
</dbReference>
<dbReference type="Proteomes" id="UP000639772">
    <property type="component" value="Chromosome 11"/>
</dbReference>
<organism evidence="4 5">
    <name type="scientific">Vanilla planifolia</name>
    <name type="common">Vanilla</name>
    <dbReference type="NCBI Taxonomy" id="51239"/>
    <lineage>
        <taxon>Eukaryota</taxon>
        <taxon>Viridiplantae</taxon>
        <taxon>Streptophyta</taxon>
        <taxon>Embryophyta</taxon>
        <taxon>Tracheophyta</taxon>
        <taxon>Spermatophyta</taxon>
        <taxon>Magnoliopsida</taxon>
        <taxon>Liliopsida</taxon>
        <taxon>Asparagales</taxon>
        <taxon>Orchidaceae</taxon>
        <taxon>Vanilloideae</taxon>
        <taxon>Vanilleae</taxon>
        <taxon>Vanilla</taxon>
    </lineage>
</organism>
<evidence type="ECO:0000256" key="3">
    <source>
        <dbReference type="ARBA" id="ARBA00023315"/>
    </source>
</evidence>
<accession>A0A835UGQ7</accession>
<keyword evidence="3" id="KW-0012">Acyltransferase</keyword>
<dbReference type="PANTHER" id="PTHR31642">
    <property type="entry name" value="TRICHOTHECENE 3-O-ACETYLTRANSFERASE"/>
    <property type="match status" value="1"/>
</dbReference>
<comment type="similarity">
    <text evidence="1">Belongs to the plant acyltransferase family.</text>
</comment>
<comment type="caution">
    <text evidence="4">The sequence shown here is derived from an EMBL/GenBank/DDBJ whole genome shotgun (WGS) entry which is preliminary data.</text>
</comment>
<name>A0A835UGQ7_VANPL</name>
<dbReference type="GO" id="GO:0016747">
    <property type="term" value="F:acyltransferase activity, transferring groups other than amino-acyl groups"/>
    <property type="evidence" value="ECO:0007669"/>
    <property type="project" value="TreeGrafter"/>
</dbReference>
<keyword evidence="2" id="KW-0808">Transferase</keyword>
<dbReference type="InterPro" id="IPR023213">
    <property type="entry name" value="CAT-like_dom_sf"/>
</dbReference>